<name>A0A8G2CMS0_ACIRU</name>
<evidence type="ECO:0000313" key="2">
    <source>
        <dbReference type="Proteomes" id="UP000186308"/>
    </source>
</evidence>
<protein>
    <submittedName>
        <fullName evidence="1">Uncharacterized protein</fullName>
    </submittedName>
</protein>
<accession>A0A8G2CMS0</accession>
<dbReference type="EMBL" id="FTNE01000023">
    <property type="protein sequence ID" value="SIR29847.1"/>
    <property type="molecule type" value="Genomic_DNA"/>
</dbReference>
<reference evidence="1 2" key="1">
    <citation type="submission" date="2017-01" db="EMBL/GenBank/DDBJ databases">
        <authorList>
            <person name="Varghese N."/>
            <person name="Submissions S."/>
        </authorList>
    </citation>
    <scope>NUCLEOTIDE SEQUENCE [LARGE SCALE GENOMIC DNA]</scope>
    <source>
        <strain evidence="1 2">ATCC 35905</strain>
    </source>
</reference>
<comment type="caution">
    <text evidence="1">The sequence shown here is derived from an EMBL/GenBank/DDBJ whole genome shotgun (WGS) entry which is preliminary data.</text>
</comment>
<dbReference type="Proteomes" id="UP000186308">
    <property type="component" value="Unassembled WGS sequence"/>
</dbReference>
<proteinExistence type="predicted"/>
<organism evidence="1 2">
    <name type="scientific">Acidiphilium rubrum</name>
    <dbReference type="NCBI Taxonomy" id="526"/>
    <lineage>
        <taxon>Bacteria</taxon>
        <taxon>Pseudomonadati</taxon>
        <taxon>Pseudomonadota</taxon>
        <taxon>Alphaproteobacteria</taxon>
        <taxon>Acetobacterales</taxon>
        <taxon>Acidocellaceae</taxon>
        <taxon>Acidiphilium</taxon>
    </lineage>
</organism>
<keyword evidence="2" id="KW-1185">Reference proteome</keyword>
<dbReference type="RefSeq" id="WP_029312017.1">
    <property type="nucleotide sequence ID" value="NZ_FTNE01000023.1"/>
</dbReference>
<gene>
    <name evidence="1" type="ORF">SAMN05421828_12342</name>
</gene>
<evidence type="ECO:0000313" key="1">
    <source>
        <dbReference type="EMBL" id="SIR29847.1"/>
    </source>
</evidence>
<dbReference type="OrthoDB" id="8432665at2"/>
<dbReference type="AlphaFoldDB" id="A0A8G2CMS0"/>
<sequence length="412" mass="42806">MAHSFKTSLLATAGAGILLGATVLQPPKAHALFGTSVAALIAAVNAVASKVVSVGTDVTNMQNAIEGKLQSEFGYTSTGGGNLRTTLQNGFNQNANYAKAAVGANEQIVDGALADQATQNLQNHDISIQNNHVLTPQACNALTNGQSIVVGSHQTGSIANDIESVTDPVTIAAPGDPSYNSISEGVASINALHDMRYCSPQDIAAGLHCNNGLSPDPDADQAAASLLGVETYPNQTAATAANDYSQTLIEPYAPAALRGTALTSLRGQFAIVKRRQYNAQMSLARRVATDIQATRTPSVELTASQQAEQTALGMPQTQTASWLGALTLAVDRRESSTSWHTALESDPNAKAVLISVADELAQSNYIELHRLKSQQQTNLLLASLLADKAQVLLPSSATLPTPQIAANSGTGS</sequence>